<reference evidence="1 2" key="1">
    <citation type="submission" date="2015-06" db="EMBL/GenBank/DDBJ databases">
        <title>Draft genome assembly of filamentous brackish cyanobacterium Limnoraphis robusta strain CS-951.</title>
        <authorList>
            <person name="Willis A."/>
            <person name="Parks M."/>
            <person name="Burford M.A."/>
        </authorList>
    </citation>
    <scope>NUCLEOTIDE SEQUENCE [LARGE SCALE GENOMIC DNA]</scope>
    <source>
        <strain evidence="1 2">CS-951</strain>
    </source>
</reference>
<dbReference type="EMBL" id="LATL02000113">
    <property type="protein sequence ID" value="KKD38479.1"/>
    <property type="molecule type" value="Genomic_DNA"/>
</dbReference>
<proteinExistence type="predicted"/>
<accession>A0A0F5YHU7</accession>
<evidence type="ECO:0000313" key="1">
    <source>
        <dbReference type="EMBL" id="KKD38479.1"/>
    </source>
</evidence>
<evidence type="ECO:0000313" key="2">
    <source>
        <dbReference type="Proteomes" id="UP000033607"/>
    </source>
</evidence>
<dbReference type="AlphaFoldDB" id="A0A0F5YHU7"/>
<dbReference type="Proteomes" id="UP000033607">
    <property type="component" value="Unassembled WGS sequence"/>
</dbReference>
<dbReference type="PATRIC" id="fig|1637645.4.peg.2309"/>
<name>A0A0F5YHU7_9CYAN</name>
<protein>
    <submittedName>
        <fullName evidence="1">Uncharacterized protein</fullName>
    </submittedName>
</protein>
<dbReference type="OrthoDB" id="467906at2"/>
<organism evidence="1 2">
    <name type="scientific">Limnoraphis robusta CS-951</name>
    <dbReference type="NCBI Taxonomy" id="1637645"/>
    <lineage>
        <taxon>Bacteria</taxon>
        <taxon>Bacillati</taxon>
        <taxon>Cyanobacteriota</taxon>
        <taxon>Cyanophyceae</taxon>
        <taxon>Oscillatoriophycideae</taxon>
        <taxon>Oscillatoriales</taxon>
        <taxon>Sirenicapillariaceae</taxon>
        <taxon>Limnoraphis</taxon>
    </lineage>
</organism>
<comment type="caution">
    <text evidence="1">The sequence shown here is derived from an EMBL/GenBank/DDBJ whole genome shotgun (WGS) entry which is preliminary data.</text>
</comment>
<gene>
    <name evidence="1" type="ORF">WN50_08660</name>
</gene>
<dbReference type="RefSeq" id="WP_046278134.1">
    <property type="nucleotide sequence ID" value="NZ_LATL02000113.1"/>
</dbReference>
<sequence>MPVQQSHYETLLAEYSNAEAAIALLKQHRTYLEMIPSMRRPDESLITIPLPIVRLRDGVSYTGKSGLSITPGQAICLPCDLGIIMCDPEWKVKMGAEIFIFIHRPHEDFSDLLTRWRFTQVCLEQGYEWVMPEHYSHIYSQEAEKIYPLFVLFSETPERIKRGLKGANLPFVIPALDTTVDPLDYQSIDELEELDLEHHPEWKSWGEQEQ</sequence>